<keyword evidence="2" id="KW-0489">Methyltransferase</keyword>
<name>A0A2K1K3T5_PHYPA</name>
<reference evidence="7 9" key="1">
    <citation type="journal article" date="2008" name="Science">
        <title>The Physcomitrella genome reveals evolutionary insights into the conquest of land by plants.</title>
        <authorList>
            <person name="Rensing S."/>
            <person name="Lang D."/>
            <person name="Zimmer A."/>
            <person name="Terry A."/>
            <person name="Salamov A."/>
            <person name="Shapiro H."/>
            <person name="Nishiyama T."/>
            <person name="Perroud P.-F."/>
            <person name="Lindquist E."/>
            <person name="Kamisugi Y."/>
            <person name="Tanahashi T."/>
            <person name="Sakakibara K."/>
            <person name="Fujita T."/>
            <person name="Oishi K."/>
            <person name="Shin-I T."/>
            <person name="Kuroki Y."/>
            <person name="Toyoda A."/>
            <person name="Suzuki Y."/>
            <person name="Hashimoto A."/>
            <person name="Yamaguchi K."/>
            <person name="Sugano A."/>
            <person name="Kohara Y."/>
            <person name="Fujiyama A."/>
            <person name="Anterola A."/>
            <person name="Aoki S."/>
            <person name="Ashton N."/>
            <person name="Barbazuk W.B."/>
            <person name="Barker E."/>
            <person name="Bennetzen J."/>
            <person name="Bezanilla M."/>
            <person name="Blankenship R."/>
            <person name="Cho S.H."/>
            <person name="Dutcher S."/>
            <person name="Estelle M."/>
            <person name="Fawcett J.A."/>
            <person name="Gundlach H."/>
            <person name="Hanada K."/>
            <person name="Heyl A."/>
            <person name="Hicks K.A."/>
            <person name="Hugh J."/>
            <person name="Lohr M."/>
            <person name="Mayer K."/>
            <person name="Melkozernov A."/>
            <person name="Murata T."/>
            <person name="Nelson D."/>
            <person name="Pils B."/>
            <person name="Prigge M."/>
            <person name="Reiss B."/>
            <person name="Renner T."/>
            <person name="Rombauts S."/>
            <person name="Rushton P."/>
            <person name="Sanderfoot A."/>
            <person name="Schween G."/>
            <person name="Shiu S.-H."/>
            <person name="Stueber K."/>
            <person name="Theodoulou F.L."/>
            <person name="Tu H."/>
            <person name="Van de Peer Y."/>
            <person name="Verrier P.J."/>
            <person name="Waters E."/>
            <person name="Wood A."/>
            <person name="Yang L."/>
            <person name="Cove D."/>
            <person name="Cuming A."/>
            <person name="Hasebe M."/>
            <person name="Lucas S."/>
            <person name="Mishler D.B."/>
            <person name="Reski R."/>
            <person name="Grigoriev I."/>
            <person name="Quatrano R.S."/>
            <person name="Boore J.L."/>
        </authorList>
    </citation>
    <scope>NUCLEOTIDE SEQUENCE [LARGE SCALE GENOMIC DNA]</scope>
    <source>
        <strain evidence="8 9">cv. Gransden 2004</strain>
    </source>
</reference>
<evidence type="ECO:0000256" key="1">
    <source>
        <dbReference type="ARBA" id="ARBA00012880"/>
    </source>
</evidence>
<evidence type="ECO:0000313" key="9">
    <source>
        <dbReference type="Proteomes" id="UP000006727"/>
    </source>
</evidence>
<evidence type="ECO:0000313" key="8">
    <source>
        <dbReference type="EnsemblPlants" id="Pp3c9_19340V3.1"/>
    </source>
</evidence>
<keyword evidence="4" id="KW-0949">S-adenosyl-L-methionine</keyword>
<dbReference type="Gramene" id="Pp3c9_19340V3.1">
    <property type="protein sequence ID" value="Pp3c9_19340V3.1"/>
    <property type="gene ID" value="Pp3c9_19340"/>
</dbReference>
<organism evidence="7">
    <name type="scientific">Physcomitrium patens</name>
    <name type="common">Spreading-leaved earth moss</name>
    <name type="synonym">Physcomitrella patens</name>
    <dbReference type="NCBI Taxonomy" id="3218"/>
    <lineage>
        <taxon>Eukaryota</taxon>
        <taxon>Viridiplantae</taxon>
        <taxon>Streptophyta</taxon>
        <taxon>Embryophyta</taxon>
        <taxon>Bryophyta</taxon>
        <taxon>Bryophytina</taxon>
        <taxon>Bryopsida</taxon>
        <taxon>Funariidae</taxon>
        <taxon>Funariales</taxon>
        <taxon>Funariaceae</taxon>
        <taxon>Physcomitrium</taxon>
    </lineage>
</organism>
<dbReference type="GO" id="GO:0016206">
    <property type="term" value="F:catechol O-methyltransferase activity"/>
    <property type="evidence" value="ECO:0007669"/>
    <property type="project" value="UniProtKB-EC"/>
</dbReference>
<dbReference type="PROSITE" id="PS51682">
    <property type="entry name" value="SAM_OMT_I"/>
    <property type="match status" value="1"/>
</dbReference>
<keyword evidence="9" id="KW-1185">Reference proteome</keyword>
<dbReference type="InterPro" id="IPR029063">
    <property type="entry name" value="SAM-dependent_MTases_sf"/>
</dbReference>
<evidence type="ECO:0000256" key="2">
    <source>
        <dbReference type="ARBA" id="ARBA00022603"/>
    </source>
</evidence>
<evidence type="ECO:0000256" key="5">
    <source>
        <dbReference type="ARBA" id="ARBA00022939"/>
    </source>
</evidence>
<dbReference type="Gramene" id="Pp3c9_19340V3.2">
    <property type="protein sequence ID" value="Pp3c9_19340V3.2"/>
    <property type="gene ID" value="Pp3c9_19340"/>
</dbReference>
<dbReference type="SUPFAM" id="SSF53335">
    <property type="entry name" value="S-adenosyl-L-methionine-dependent methyltransferases"/>
    <property type="match status" value="1"/>
</dbReference>
<dbReference type="Gene3D" id="3.40.50.150">
    <property type="entry name" value="Vaccinia Virus protein VP39"/>
    <property type="match status" value="1"/>
</dbReference>
<dbReference type="Gramene" id="Pp3c9_19340V3.3">
    <property type="protein sequence ID" value="Pp3c9_19340V3.3"/>
    <property type="gene ID" value="Pp3c9_19340"/>
</dbReference>
<dbReference type="Pfam" id="PF01596">
    <property type="entry name" value="Methyltransf_3"/>
    <property type="match status" value="1"/>
</dbReference>
<dbReference type="KEGG" id="ppp:112286593"/>
<accession>A0A2K1K3T5</accession>
<dbReference type="Proteomes" id="UP000006727">
    <property type="component" value="Chromosome 9"/>
</dbReference>
<keyword evidence="5" id="KW-0128">Catecholamine metabolism</keyword>
<protein>
    <recommendedName>
        <fullName evidence="1">catechol O-methyltransferase</fullName>
        <ecNumber evidence="1">2.1.1.6</ecNumber>
    </recommendedName>
</protein>
<dbReference type="AlphaFoldDB" id="A0A2K1K3T5"/>
<dbReference type="GO" id="GO:0008171">
    <property type="term" value="F:O-methyltransferase activity"/>
    <property type="evidence" value="ECO:0000318"/>
    <property type="project" value="GO_Central"/>
</dbReference>
<evidence type="ECO:0000256" key="4">
    <source>
        <dbReference type="ARBA" id="ARBA00022691"/>
    </source>
</evidence>
<proteinExistence type="inferred from homology"/>
<dbReference type="EnsemblPlants" id="Pp3c9_19340V3.2">
    <property type="protein sequence ID" value="Pp3c9_19340V3.2"/>
    <property type="gene ID" value="Pp3c9_19340"/>
</dbReference>
<dbReference type="STRING" id="3218.A0A2K1K3T5"/>
<dbReference type="GO" id="GO:0032259">
    <property type="term" value="P:methylation"/>
    <property type="evidence" value="ECO:0007669"/>
    <property type="project" value="UniProtKB-KW"/>
</dbReference>
<dbReference type="EMBL" id="ABEU02000009">
    <property type="protein sequence ID" value="PNR48443.1"/>
    <property type="molecule type" value="Genomic_DNA"/>
</dbReference>
<dbReference type="EC" id="2.1.1.6" evidence="1"/>
<dbReference type="PANTHER" id="PTHR43836:SF2">
    <property type="entry name" value="CATECHOL O-METHYLTRANSFERASE 1-RELATED"/>
    <property type="match status" value="1"/>
</dbReference>
<evidence type="ECO:0000313" key="7">
    <source>
        <dbReference type="EMBL" id="PNR48443.1"/>
    </source>
</evidence>
<reference evidence="8" key="3">
    <citation type="submission" date="2020-12" db="UniProtKB">
        <authorList>
            <consortium name="EnsemblPlants"/>
        </authorList>
    </citation>
    <scope>IDENTIFICATION</scope>
</reference>
<gene>
    <name evidence="8" type="primary">LOC112286593</name>
    <name evidence="7" type="ORF">PHYPA_012919</name>
</gene>
<reference evidence="7 9" key="2">
    <citation type="journal article" date="2018" name="Plant J.">
        <title>The Physcomitrella patens chromosome-scale assembly reveals moss genome structure and evolution.</title>
        <authorList>
            <person name="Lang D."/>
            <person name="Ullrich K.K."/>
            <person name="Murat F."/>
            <person name="Fuchs J."/>
            <person name="Jenkins J."/>
            <person name="Haas F.B."/>
            <person name="Piednoel M."/>
            <person name="Gundlach H."/>
            <person name="Van Bel M."/>
            <person name="Meyberg R."/>
            <person name="Vives C."/>
            <person name="Morata J."/>
            <person name="Symeonidi A."/>
            <person name="Hiss M."/>
            <person name="Muchero W."/>
            <person name="Kamisugi Y."/>
            <person name="Saleh O."/>
            <person name="Blanc G."/>
            <person name="Decker E.L."/>
            <person name="van Gessel N."/>
            <person name="Grimwood J."/>
            <person name="Hayes R.D."/>
            <person name="Graham S.W."/>
            <person name="Gunter L.E."/>
            <person name="McDaniel S.F."/>
            <person name="Hoernstein S.N.W."/>
            <person name="Larsson A."/>
            <person name="Li F.W."/>
            <person name="Perroud P.F."/>
            <person name="Phillips J."/>
            <person name="Ranjan P."/>
            <person name="Rokshar D.S."/>
            <person name="Rothfels C.J."/>
            <person name="Schneider L."/>
            <person name="Shu S."/>
            <person name="Stevenson D.W."/>
            <person name="Thummler F."/>
            <person name="Tillich M."/>
            <person name="Villarreal Aguilar J.C."/>
            <person name="Widiez T."/>
            <person name="Wong G.K."/>
            <person name="Wymore A."/>
            <person name="Zhang Y."/>
            <person name="Zimmer A.D."/>
            <person name="Quatrano R.S."/>
            <person name="Mayer K.F.X."/>
            <person name="Goodstein D."/>
            <person name="Casacuberta J.M."/>
            <person name="Vandepoele K."/>
            <person name="Reski R."/>
            <person name="Cuming A.C."/>
            <person name="Tuskan G.A."/>
            <person name="Maumus F."/>
            <person name="Salse J."/>
            <person name="Schmutz J."/>
            <person name="Rensing S.A."/>
        </authorList>
    </citation>
    <scope>NUCLEOTIDE SEQUENCE [LARGE SCALE GENOMIC DNA]</scope>
    <source>
        <strain evidence="8 9">cv. Gransden 2004</strain>
    </source>
</reference>
<evidence type="ECO:0000256" key="6">
    <source>
        <dbReference type="ARBA" id="ARBA00023453"/>
    </source>
</evidence>
<dbReference type="RefSeq" id="XP_024384356.1">
    <property type="nucleotide sequence ID" value="XM_024528588.2"/>
</dbReference>
<dbReference type="EnsemblPlants" id="Pp3c9_19340V3.3">
    <property type="protein sequence ID" value="Pp3c9_19340V3.3"/>
    <property type="gene ID" value="Pp3c9_19340"/>
</dbReference>
<sequence>MLPDGFYQFFSFLRAITSPATKFEGVVGDGREKALLKHVLISADNDSPDSVLEAVNDFCKRTWLMCIGDEKGALLDSCVLHRNPRVALELGAYCGYSATRIASQMKEPASMLISLEMNATNVDTARQLINHAGLSSRVRVINGVLSEKLQELRNILNSLKTNIFEFVFIDHNKDSYLSDFLLLKENGLIGKGTVIVADNMKFPGSPKYRRYLRKHSEEFETVELKCAFEYISWLPDSLMVSTWK</sequence>
<dbReference type="InterPro" id="IPR002935">
    <property type="entry name" value="SAM_O-MeTrfase"/>
</dbReference>
<dbReference type="PANTHER" id="PTHR43836">
    <property type="entry name" value="CATECHOL O-METHYLTRANSFERASE 1-RELATED"/>
    <property type="match status" value="1"/>
</dbReference>
<dbReference type="GO" id="GO:0006584">
    <property type="term" value="P:catecholamine metabolic process"/>
    <property type="evidence" value="ECO:0007669"/>
    <property type="project" value="UniProtKB-KW"/>
</dbReference>
<dbReference type="OrthoDB" id="186626at2759"/>
<comment type="similarity">
    <text evidence="6">Belongs to the class I-like SAM-binding methyltransferase superfamily. Cation-dependent O-methyltransferase family.</text>
</comment>
<dbReference type="GeneID" id="112286593"/>
<keyword evidence="3" id="KW-0808">Transferase</keyword>
<evidence type="ECO:0000256" key="3">
    <source>
        <dbReference type="ARBA" id="ARBA00022679"/>
    </source>
</evidence>
<dbReference type="EnsemblPlants" id="Pp3c9_19340V3.1">
    <property type="protein sequence ID" value="Pp3c9_19340V3.1"/>
    <property type="gene ID" value="Pp3c9_19340"/>
</dbReference>